<accession>A0AAI8VCG3</accession>
<dbReference type="SUPFAM" id="SSF48208">
    <property type="entry name" value="Six-hairpin glycosidases"/>
    <property type="match status" value="1"/>
</dbReference>
<organism evidence="2 3">
    <name type="scientific">Anthostomella pinea</name>
    <dbReference type="NCBI Taxonomy" id="933095"/>
    <lineage>
        <taxon>Eukaryota</taxon>
        <taxon>Fungi</taxon>
        <taxon>Dikarya</taxon>
        <taxon>Ascomycota</taxon>
        <taxon>Pezizomycotina</taxon>
        <taxon>Sordariomycetes</taxon>
        <taxon>Xylariomycetidae</taxon>
        <taxon>Xylariales</taxon>
        <taxon>Xylariaceae</taxon>
        <taxon>Anthostomella</taxon>
    </lineage>
</organism>
<proteinExistence type="predicted"/>
<evidence type="ECO:0000259" key="1">
    <source>
        <dbReference type="Pfam" id="PF03190"/>
    </source>
</evidence>
<evidence type="ECO:0000313" key="3">
    <source>
        <dbReference type="Proteomes" id="UP001295740"/>
    </source>
</evidence>
<dbReference type="InterPro" id="IPR024705">
    <property type="entry name" value="Ssp411"/>
</dbReference>
<dbReference type="PANTHER" id="PTHR42899">
    <property type="entry name" value="SPERMATOGENESIS-ASSOCIATED PROTEIN 20"/>
    <property type="match status" value="1"/>
</dbReference>
<feature type="domain" description="Spermatogenesis-associated protein 20-like TRX" evidence="1">
    <location>
        <begin position="10"/>
        <end position="174"/>
    </location>
</feature>
<dbReference type="InterPro" id="IPR004879">
    <property type="entry name" value="Ssp411-like_TRX"/>
</dbReference>
<dbReference type="EMBL" id="CAUWAG010000004">
    <property type="protein sequence ID" value="CAJ2502369.1"/>
    <property type="molecule type" value="Genomic_DNA"/>
</dbReference>
<sequence length="732" mass="81779">MADRHVSLANRCGESKSPYVRSHMDNPTAWQLWTPETLQLAKDTNRLLFVSIGYSACHWCHVMAHESFDDPRIAQLLNDHFVPIKIDREERPDIDRQYMDFLQATSGGGGWPLNVFVTPDLEPIFGGTYWPGPKSERAETGGANFEQILLKVSTLWKEQEDKLRENARQIAAQLKEFAQEDTLGEKPDGEDGLELDLLDEAYQHYKNRFDDKYGGFGGAPKFPTPVHLRTLLRLGSHTQLARDVVGDTEIEHARHMAVKTLECMAKGGIKDQIGHGFARYSVTRDWSLPHFEKMLYDNAQLLPLYLDAYLLTKSDLLLETVHDVATYMTTEPMQSSLGGINASEDADSMPTAIDHHKREGSFYVFTLDEFKQVLTEQEVDVCAKYWNVQPNGNVDRRFDHQGELVGKNTLCVMYDTPDLAKELGMSDEEVKRLISSGRQKLLAYRDKERPRPSLDDKIVTAWNGLAIGGLARTSAALLSSAPHQSSSYLAGAEKAVKCIRDNLFDPKTNTLRRVYREGPGETQGFADDHAFLISGLLDLYEATFNDEHLQFADVLQQKQKKLFWDEKNYGFYSTPANQPDILVRTKDAMDNAEPSTNGVSAQNLFRLGSLLNDETYEKMAKQTVGAFAAEIGQEPGLFSGMMTSVIASKTGVKGLMVVGEGDAAEAALKKARETVRPNCTVLQVGGGASSEWLRGRNELLKDLDASRQMVQLCEGGVCRLLEAKDVEGLFSD</sequence>
<comment type="caution">
    <text evidence="2">The sequence shown here is derived from an EMBL/GenBank/DDBJ whole genome shotgun (WGS) entry which is preliminary data.</text>
</comment>
<dbReference type="InterPro" id="IPR008928">
    <property type="entry name" value="6-hairpin_glycosidase_sf"/>
</dbReference>
<protein>
    <submittedName>
        <fullName evidence="2">Uu.00g097630.m01.CDS01</fullName>
    </submittedName>
</protein>
<dbReference type="CDD" id="cd02955">
    <property type="entry name" value="SSP411"/>
    <property type="match status" value="1"/>
</dbReference>
<dbReference type="SUPFAM" id="SSF52833">
    <property type="entry name" value="Thioredoxin-like"/>
    <property type="match status" value="1"/>
</dbReference>
<keyword evidence="3" id="KW-1185">Reference proteome</keyword>
<name>A0AAI8VCG3_9PEZI</name>
<dbReference type="Proteomes" id="UP001295740">
    <property type="component" value="Unassembled WGS sequence"/>
</dbReference>
<dbReference type="AlphaFoldDB" id="A0AAI8VCG3"/>
<dbReference type="GO" id="GO:0005975">
    <property type="term" value="P:carbohydrate metabolic process"/>
    <property type="evidence" value="ECO:0007669"/>
    <property type="project" value="InterPro"/>
</dbReference>
<evidence type="ECO:0000313" key="2">
    <source>
        <dbReference type="EMBL" id="CAJ2502369.1"/>
    </source>
</evidence>
<dbReference type="PIRSF" id="PIRSF006402">
    <property type="entry name" value="UCP006402_thioredoxin"/>
    <property type="match status" value="1"/>
</dbReference>
<dbReference type="Gene3D" id="3.40.30.10">
    <property type="entry name" value="Glutaredoxin"/>
    <property type="match status" value="1"/>
</dbReference>
<dbReference type="InterPro" id="IPR036249">
    <property type="entry name" value="Thioredoxin-like_sf"/>
</dbReference>
<dbReference type="Gene3D" id="1.50.10.10">
    <property type="match status" value="1"/>
</dbReference>
<dbReference type="InterPro" id="IPR012341">
    <property type="entry name" value="6hp_glycosidase-like_sf"/>
</dbReference>
<dbReference type="PANTHER" id="PTHR42899:SF1">
    <property type="entry name" value="SPERMATOGENESIS-ASSOCIATED PROTEIN 20"/>
    <property type="match status" value="1"/>
</dbReference>
<reference evidence="2" key="1">
    <citation type="submission" date="2023-10" db="EMBL/GenBank/DDBJ databases">
        <authorList>
            <person name="Hackl T."/>
        </authorList>
    </citation>
    <scope>NUCLEOTIDE SEQUENCE</scope>
</reference>
<dbReference type="Pfam" id="PF03190">
    <property type="entry name" value="Thioredox_DsbH"/>
    <property type="match status" value="1"/>
</dbReference>
<dbReference type="GO" id="GO:0003824">
    <property type="term" value="F:catalytic activity"/>
    <property type="evidence" value="ECO:0007669"/>
    <property type="project" value="UniProtKB-ARBA"/>
</dbReference>
<gene>
    <name evidence="2" type="ORF">KHLLAP_LOCUS2837</name>
</gene>